<organism evidence="1">
    <name type="scientific">Cacopsylla melanoneura</name>
    <dbReference type="NCBI Taxonomy" id="428564"/>
    <lineage>
        <taxon>Eukaryota</taxon>
        <taxon>Metazoa</taxon>
        <taxon>Ecdysozoa</taxon>
        <taxon>Arthropoda</taxon>
        <taxon>Hexapoda</taxon>
        <taxon>Insecta</taxon>
        <taxon>Pterygota</taxon>
        <taxon>Neoptera</taxon>
        <taxon>Paraneoptera</taxon>
        <taxon>Hemiptera</taxon>
        <taxon>Sternorrhyncha</taxon>
        <taxon>Psylloidea</taxon>
        <taxon>Psyllidae</taxon>
        <taxon>Psyllinae</taxon>
        <taxon>Cacopsylla</taxon>
    </lineage>
</organism>
<reference evidence="1" key="1">
    <citation type="submission" date="2021-05" db="EMBL/GenBank/DDBJ databases">
        <authorList>
            <person name="Alioto T."/>
            <person name="Alioto T."/>
            <person name="Gomez Garrido J."/>
        </authorList>
    </citation>
    <scope>NUCLEOTIDE SEQUENCE</scope>
</reference>
<protein>
    <submittedName>
        <fullName evidence="1">Uncharacterized protein</fullName>
    </submittedName>
</protein>
<sequence>MIKKKRIRNREPGGRQFSTLWNPEYQVHVKSIESVQRKFLRILAYKSGTRIIDHNYDDIMKDQEIVTLKDRRIMQDLIFLFKLIHNEVYSPELLYQLNFKVNTKNTRNKDIFKLKKNRTNIGEFSPLNRLQILGNKASDVGFDLFQCNFLNEIKKVDCKLLC</sequence>
<dbReference type="EMBL" id="HBUF01376213">
    <property type="protein sequence ID" value="CAG6728414.1"/>
    <property type="molecule type" value="Transcribed_RNA"/>
</dbReference>
<dbReference type="AlphaFoldDB" id="A0A8D9DUI3"/>
<proteinExistence type="predicted"/>
<accession>A0A8D9DUI3</accession>
<name>A0A8D9DUI3_9HEMI</name>
<evidence type="ECO:0000313" key="1">
    <source>
        <dbReference type="EMBL" id="CAG6728414.1"/>
    </source>
</evidence>